<name>A0A2M8KLJ8_9BACT</name>
<dbReference type="Pfam" id="PF01894">
    <property type="entry name" value="YjbQ"/>
    <property type="match status" value="1"/>
</dbReference>
<dbReference type="SUPFAM" id="SSF111038">
    <property type="entry name" value="YjbQ-like"/>
    <property type="match status" value="1"/>
</dbReference>
<dbReference type="Gene3D" id="2.60.120.460">
    <property type="entry name" value="YjbQ-like"/>
    <property type="match status" value="1"/>
</dbReference>
<comment type="caution">
    <text evidence="2">The sequence shown here is derived from an EMBL/GenBank/DDBJ whole genome shotgun (WGS) entry which is preliminary data.</text>
</comment>
<dbReference type="NCBIfam" id="TIGR00149">
    <property type="entry name" value="TIGR00149_YjbQ"/>
    <property type="match status" value="1"/>
</dbReference>
<dbReference type="PANTHER" id="PTHR30615:SF8">
    <property type="entry name" value="UPF0047 PROTEIN C4A8.02C"/>
    <property type="match status" value="1"/>
</dbReference>
<evidence type="ECO:0000313" key="3">
    <source>
        <dbReference type="Proteomes" id="UP000231434"/>
    </source>
</evidence>
<dbReference type="InterPro" id="IPR035917">
    <property type="entry name" value="YjbQ-like_sf"/>
</dbReference>
<dbReference type="AlphaFoldDB" id="A0A2M8KLJ8"/>
<evidence type="ECO:0000256" key="1">
    <source>
        <dbReference type="ARBA" id="ARBA00005534"/>
    </source>
</evidence>
<dbReference type="PANTHER" id="PTHR30615">
    <property type="entry name" value="UNCHARACTERIZED PROTEIN YJBQ-RELATED"/>
    <property type="match status" value="1"/>
</dbReference>
<dbReference type="EMBL" id="PFEB01000031">
    <property type="protein sequence ID" value="PJE60774.1"/>
    <property type="molecule type" value="Genomic_DNA"/>
</dbReference>
<organism evidence="2 3">
    <name type="scientific">Candidatus Roizmanbacteria bacterium CG10_big_fil_rev_8_21_14_0_10_36_26</name>
    <dbReference type="NCBI Taxonomy" id="1974851"/>
    <lineage>
        <taxon>Bacteria</taxon>
        <taxon>Candidatus Roizmaniibacteriota</taxon>
    </lineage>
</organism>
<protein>
    <submittedName>
        <fullName evidence="2">Secondary thiamine-phosphate synthase enzyme</fullName>
    </submittedName>
</protein>
<reference evidence="3" key="1">
    <citation type="submission" date="2017-09" db="EMBL/GenBank/DDBJ databases">
        <title>Depth-based differentiation of microbial function through sediment-hosted aquifers and enrichment of novel symbionts in the deep terrestrial subsurface.</title>
        <authorList>
            <person name="Probst A.J."/>
            <person name="Ladd B."/>
            <person name="Jarett J.K."/>
            <person name="Geller-Mcgrath D.E."/>
            <person name="Sieber C.M.K."/>
            <person name="Emerson J.B."/>
            <person name="Anantharaman K."/>
            <person name="Thomas B.C."/>
            <person name="Malmstrom R."/>
            <person name="Stieglmeier M."/>
            <person name="Klingl A."/>
            <person name="Woyke T."/>
            <person name="Ryan C.M."/>
            <person name="Banfield J.F."/>
        </authorList>
    </citation>
    <scope>NUCLEOTIDE SEQUENCE [LARGE SCALE GENOMIC DNA]</scope>
</reference>
<evidence type="ECO:0000313" key="2">
    <source>
        <dbReference type="EMBL" id="PJE60774.1"/>
    </source>
</evidence>
<sequence length="151" mass="17456">MKINNYTLRFKTKKFMDFIDITDKVNNLIKKDKIKNGFVIVFSKHTTAAVRINEKEHGIYKDFEAFTKKILPHKQYYHHNDLTIRTENLVCDMGASDCLNGHSHCLHLLMGATSELVPIVAGKLALGAYQKLFLIELDRSRSREILVQITY</sequence>
<accession>A0A2M8KLJ8</accession>
<dbReference type="InterPro" id="IPR001602">
    <property type="entry name" value="UPF0047_YjbQ-like"/>
</dbReference>
<dbReference type="PIRSF" id="PIRSF004681">
    <property type="entry name" value="UCP004681"/>
    <property type="match status" value="1"/>
</dbReference>
<gene>
    <name evidence="2" type="ORF">COU86_02650</name>
</gene>
<proteinExistence type="inferred from homology"/>
<dbReference type="Proteomes" id="UP000231434">
    <property type="component" value="Unassembled WGS sequence"/>
</dbReference>
<comment type="similarity">
    <text evidence="1">Belongs to the UPF0047 family.</text>
</comment>